<dbReference type="SUPFAM" id="SSF52540">
    <property type="entry name" value="P-loop containing nucleoside triphosphate hydrolases"/>
    <property type="match status" value="1"/>
</dbReference>
<dbReference type="EMBL" id="MJIL01000055">
    <property type="protein sequence ID" value="OLQ78489.1"/>
    <property type="molecule type" value="Genomic_DNA"/>
</dbReference>
<evidence type="ECO:0008006" key="4">
    <source>
        <dbReference type="Google" id="ProtNLM"/>
    </source>
</evidence>
<sequence length="372" mass="43897">MLFNINEDCCYMKTKKMKVFLHAGLHKTGSTAIQSYLKLNNDELKYNNIYYDNELSGRSQVDINFCIDMDRNIREAYSLGAVNYIISNERLLGTPRNGYNTAKDNATLIVNTLQSIDFVEFELIIFVRRQDDFFKSSYIQQIKQGESLSFDEYFNKKVIDSFDWLELYRILHIIFDGRINFLEYSNKFEYNPHHIYNEADRVFELPSELTRENKNFNPSYGDLALNIALQFNQKFNGKEKNRNKWLREILQRELNNVNTSKVHIIDNSRLLEITKRYKASNMELAKMLGFSDTFYCFDDLDKLPEIYNDQIIMNAAILNELLNSKQEIAQLKKSIKNMDLELKALKSVCNNKNKPKEKLIKKIKSLFLKTKR</sequence>
<organism evidence="2 3">
    <name type="scientific">Photobacterium proteolyticum</name>
    <dbReference type="NCBI Taxonomy" id="1903952"/>
    <lineage>
        <taxon>Bacteria</taxon>
        <taxon>Pseudomonadati</taxon>
        <taxon>Pseudomonadota</taxon>
        <taxon>Gammaproteobacteria</taxon>
        <taxon>Vibrionales</taxon>
        <taxon>Vibrionaceae</taxon>
        <taxon>Photobacterium</taxon>
    </lineage>
</organism>
<feature type="coiled-coil region" evidence="1">
    <location>
        <begin position="314"/>
        <end position="348"/>
    </location>
</feature>
<keyword evidence="1" id="KW-0175">Coiled coil</keyword>
<evidence type="ECO:0000313" key="3">
    <source>
        <dbReference type="Proteomes" id="UP000186905"/>
    </source>
</evidence>
<evidence type="ECO:0000313" key="2">
    <source>
        <dbReference type="EMBL" id="OLQ78489.1"/>
    </source>
</evidence>
<keyword evidence="3" id="KW-1185">Reference proteome</keyword>
<name>A0A1Q9GTW6_9GAMM</name>
<dbReference type="STRING" id="1903952.BIT28_28105"/>
<reference evidence="2 3" key="1">
    <citation type="submission" date="2016-09" db="EMBL/GenBank/DDBJ databases">
        <title>Photobacterium proteolyticum sp. nov. a protease producing bacterium isolated from ocean sediments of Laizhou Bay.</title>
        <authorList>
            <person name="Li Y."/>
        </authorList>
    </citation>
    <scope>NUCLEOTIDE SEQUENCE [LARGE SCALE GENOMIC DNA]</scope>
    <source>
        <strain evidence="2 3">13-12</strain>
    </source>
</reference>
<protein>
    <recommendedName>
        <fullName evidence="4">Sulfotransferase domain-containing protein</fullName>
    </recommendedName>
</protein>
<gene>
    <name evidence="2" type="ORF">BIT28_28105</name>
</gene>
<accession>A0A1Q9GTW6</accession>
<proteinExistence type="predicted"/>
<evidence type="ECO:0000256" key="1">
    <source>
        <dbReference type="SAM" id="Coils"/>
    </source>
</evidence>
<dbReference type="Proteomes" id="UP000186905">
    <property type="component" value="Unassembled WGS sequence"/>
</dbReference>
<comment type="caution">
    <text evidence="2">The sequence shown here is derived from an EMBL/GenBank/DDBJ whole genome shotgun (WGS) entry which is preliminary data.</text>
</comment>
<dbReference type="AlphaFoldDB" id="A0A1Q9GTW6"/>
<dbReference type="InterPro" id="IPR027417">
    <property type="entry name" value="P-loop_NTPase"/>
</dbReference>